<evidence type="ECO:0000256" key="1">
    <source>
        <dbReference type="SAM" id="MobiDB-lite"/>
    </source>
</evidence>
<feature type="compositionally biased region" description="Basic and acidic residues" evidence="1">
    <location>
        <begin position="43"/>
        <end position="86"/>
    </location>
</feature>
<reference evidence="2" key="1">
    <citation type="submission" date="2020-08" db="EMBL/GenBank/DDBJ databases">
        <title>Genome sequencing and assembly of the red palm weevil Rhynchophorus ferrugineus.</title>
        <authorList>
            <person name="Dias G.B."/>
            <person name="Bergman C.M."/>
            <person name="Manee M."/>
        </authorList>
    </citation>
    <scope>NUCLEOTIDE SEQUENCE</scope>
    <source>
        <strain evidence="2">AA-2017</strain>
        <tissue evidence="2">Whole larva</tissue>
    </source>
</reference>
<accession>A0A834ME18</accession>
<proteinExistence type="predicted"/>
<dbReference type="EMBL" id="JAACXV010000304">
    <property type="protein sequence ID" value="KAF7280378.1"/>
    <property type="molecule type" value="Genomic_DNA"/>
</dbReference>
<keyword evidence="3" id="KW-1185">Reference proteome</keyword>
<comment type="caution">
    <text evidence="2">The sequence shown here is derived from an EMBL/GenBank/DDBJ whole genome shotgun (WGS) entry which is preliminary data.</text>
</comment>
<name>A0A834ME18_RHYFE</name>
<dbReference type="Proteomes" id="UP000625711">
    <property type="component" value="Unassembled WGS sequence"/>
</dbReference>
<protein>
    <submittedName>
        <fullName evidence="2">Uncharacterized protein</fullName>
    </submittedName>
</protein>
<dbReference type="AlphaFoldDB" id="A0A834ME18"/>
<evidence type="ECO:0000313" key="2">
    <source>
        <dbReference type="EMBL" id="KAF7280378.1"/>
    </source>
</evidence>
<feature type="region of interest" description="Disordered" evidence="1">
    <location>
        <begin position="1"/>
        <end position="86"/>
    </location>
</feature>
<feature type="compositionally biased region" description="Polar residues" evidence="1">
    <location>
        <begin position="1"/>
        <end position="10"/>
    </location>
</feature>
<organism evidence="2 3">
    <name type="scientific">Rhynchophorus ferrugineus</name>
    <name type="common">Red palm weevil</name>
    <name type="synonym">Curculio ferrugineus</name>
    <dbReference type="NCBI Taxonomy" id="354439"/>
    <lineage>
        <taxon>Eukaryota</taxon>
        <taxon>Metazoa</taxon>
        <taxon>Ecdysozoa</taxon>
        <taxon>Arthropoda</taxon>
        <taxon>Hexapoda</taxon>
        <taxon>Insecta</taxon>
        <taxon>Pterygota</taxon>
        <taxon>Neoptera</taxon>
        <taxon>Endopterygota</taxon>
        <taxon>Coleoptera</taxon>
        <taxon>Polyphaga</taxon>
        <taxon>Cucujiformia</taxon>
        <taxon>Curculionidae</taxon>
        <taxon>Dryophthorinae</taxon>
        <taxon>Rhynchophorus</taxon>
    </lineage>
</organism>
<gene>
    <name evidence="2" type="ORF">GWI33_006109</name>
</gene>
<sequence>MRPNLITTGPKSRPESVSPGSQKINKETGPHQLPPKINNESGEIEREAERERGRALARETHARDKDATGQNKLQERETGYRKEQDGLLHPLTVTGATVRARDVTTCVPLTDRVRNVLKIEESDANLI</sequence>
<evidence type="ECO:0000313" key="3">
    <source>
        <dbReference type="Proteomes" id="UP000625711"/>
    </source>
</evidence>